<evidence type="ECO:0000256" key="4">
    <source>
        <dbReference type="ARBA" id="ARBA00022679"/>
    </source>
</evidence>
<evidence type="ECO:0000256" key="3">
    <source>
        <dbReference type="ARBA" id="ARBA00010008"/>
    </source>
</evidence>
<dbReference type="Proteomes" id="UP001500459">
    <property type="component" value="Unassembled WGS sequence"/>
</dbReference>
<protein>
    <submittedName>
        <fullName evidence="9">Pyridoxal phosphate-dependent aminotransferase family protein</fullName>
    </submittedName>
</protein>
<dbReference type="Pfam" id="PF00155">
    <property type="entry name" value="Aminotran_1_2"/>
    <property type="match status" value="1"/>
</dbReference>
<keyword evidence="7" id="KW-0175">Coiled coil</keyword>
<evidence type="ECO:0000256" key="1">
    <source>
        <dbReference type="ARBA" id="ARBA00001933"/>
    </source>
</evidence>
<evidence type="ECO:0000259" key="8">
    <source>
        <dbReference type="Pfam" id="PF00155"/>
    </source>
</evidence>
<proteinExistence type="inferred from homology"/>
<dbReference type="InterPro" id="IPR015422">
    <property type="entry name" value="PyrdxlP-dep_Trfase_small"/>
</dbReference>
<feature type="coiled-coil region" evidence="7">
    <location>
        <begin position="140"/>
        <end position="167"/>
    </location>
</feature>
<comment type="caution">
    <text evidence="9">The sequence shown here is derived from an EMBL/GenBank/DDBJ whole genome shotgun (WGS) entry which is preliminary data.</text>
</comment>
<name>A0ABP7XHZ3_9FLAO</name>
<comment type="similarity">
    <text evidence="3">Belongs to the class-II pyridoxal-phosphate-dependent aminotransferase family. BioF subfamily.</text>
</comment>
<dbReference type="GO" id="GO:0008483">
    <property type="term" value="F:transaminase activity"/>
    <property type="evidence" value="ECO:0007669"/>
    <property type="project" value="UniProtKB-KW"/>
</dbReference>
<accession>A0ABP7XHZ3</accession>
<keyword evidence="4" id="KW-0808">Transferase</keyword>
<dbReference type="Gene3D" id="3.40.640.10">
    <property type="entry name" value="Type I PLP-dependent aspartate aminotransferase-like (Major domain)"/>
    <property type="match status" value="1"/>
</dbReference>
<dbReference type="InterPro" id="IPR001917">
    <property type="entry name" value="Aminotrans_II_pyridoxalP_BS"/>
</dbReference>
<gene>
    <name evidence="9" type="ORF">GCM10022393_16930</name>
</gene>
<dbReference type="PANTHER" id="PTHR13693:SF77">
    <property type="entry name" value="8-AMINO-7-OXONONANOATE SYNTHASE"/>
    <property type="match status" value="1"/>
</dbReference>
<dbReference type="InterPro" id="IPR015421">
    <property type="entry name" value="PyrdxlP-dep_Trfase_major"/>
</dbReference>
<keyword evidence="10" id="KW-1185">Reference proteome</keyword>
<evidence type="ECO:0000256" key="7">
    <source>
        <dbReference type="SAM" id="Coils"/>
    </source>
</evidence>
<keyword evidence="9" id="KW-0032">Aminotransferase</keyword>
<evidence type="ECO:0000256" key="5">
    <source>
        <dbReference type="ARBA" id="ARBA00022898"/>
    </source>
</evidence>
<dbReference type="PROSITE" id="PS00599">
    <property type="entry name" value="AA_TRANSFER_CLASS_2"/>
    <property type="match status" value="1"/>
</dbReference>
<comment type="cofactor">
    <cofactor evidence="1 6">
        <name>pyridoxal 5'-phosphate</name>
        <dbReference type="ChEBI" id="CHEBI:597326"/>
    </cofactor>
</comment>
<evidence type="ECO:0000256" key="6">
    <source>
        <dbReference type="RuleBase" id="RU003693"/>
    </source>
</evidence>
<dbReference type="InterPro" id="IPR015424">
    <property type="entry name" value="PyrdxlP-dep_Trfase"/>
</dbReference>
<comment type="pathway">
    <text evidence="2">Lipid metabolism.</text>
</comment>
<dbReference type="InterPro" id="IPR050087">
    <property type="entry name" value="AON_synthase_class-II"/>
</dbReference>
<reference evidence="10" key="1">
    <citation type="journal article" date="2019" name="Int. J. Syst. Evol. Microbiol.">
        <title>The Global Catalogue of Microorganisms (GCM) 10K type strain sequencing project: providing services to taxonomists for standard genome sequencing and annotation.</title>
        <authorList>
            <consortium name="The Broad Institute Genomics Platform"/>
            <consortium name="The Broad Institute Genome Sequencing Center for Infectious Disease"/>
            <person name="Wu L."/>
            <person name="Ma J."/>
        </authorList>
    </citation>
    <scope>NUCLEOTIDE SEQUENCE [LARGE SCALE GENOMIC DNA]</scope>
    <source>
        <strain evidence="10">JCM 17106</strain>
    </source>
</reference>
<dbReference type="SUPFAM" id="SSF53383">
    <property type="entry name" value="PLP-dependent transferases"/>
    <property type="match status" value="1"/>
</dbReference>
<organism evidence="9 10">
    <name type="scientific">Aquimarina addita</name>
    <dbReference type="NCBI Taxonomy" id="870485"/>
    <lineage>
        <taxon>Bacteria</taxon>
        <taxon>Pseudomonadati</taxon>
        <taxon>Bacteroidota</taxon>
        <taxon>Flavobacteriia</taxon>
        <taxon>Flavobacteriales</taxon>
        <taxon>Flavobacteriaceae</taxon>
        <taxon>Aquimarina</taxon>
    </lineage>
</organism>
<dbReference type="InterPro" id="IPR004839">
    <property type="entry name" value="Aminotransferase_I/II_large"/>
</dbReference>
<feature type="domain" description="Aminotransferase class I/classII large" evidence="8">
    <location>
        <begin position="30"/>
        <end position="382"/>
    </location>
</feature>
<keyword evidence="5 6" id="KW-0663">Pyridoxal phosphate</keyword>
<evidence type="ECO:0000313" key="9">
    <source>
        <dbReference type="EMBL" id="GAA4116334.1"/>
    </source>
</evidence>
<dbReference type="Gene3D" id="3.90.1150.10">
    <property type="entry name" value="Aspartate Aminotransferase, domain 1"/>
    <property type="match status" value="1"/>
</dbReference>
<evidence type="ECO:0000313" key="10">
    <source>
        <dbReference type="Proteomes" id="UP001500459"/>
    </source>
</evidence>
<dbReference type="EMBL" id="BAABCW010000005">
    <property type="protein sequence ID" value="GAA4116334.1"/>
    <property type="molecule type" value="Genomic_DNA"/>
</dbReference>
<sequence length="392" mass="43579">MKSLPNKLKKKLQLREENNALRALPVDISLVDFSSNDYLGFSRNTQVFDHSYQILKEKALCQNGATGSRLISGNHSLYEEAETQLAKFHKSEAVLIFNSGYDANVGLFSSVPQRGDIILYDELIHASIRDGIRMSTATSYKFTHNNLEDLEKKLQGHTANNRRHNKGTGEIYVVTESVFSMDGDSPDIRAFTILCKEYHCRLIIDEAHAIGVFGTQGVGLIQDLGLELQVFARIITFGKALGCHGAAILGSELLKSYLINFSRSFIYTTGLPPHSLATILSAYQELQITNEIENLQQNILFFNQKIGEVGLGSRFIKSYSAIHCCIISGNNTVKEIALAIQQKGCNVKPILSPTVPEGKERLRFCLHSYNSKEEIEEVLDVLAIFVSGLSID</sequence>
<dbReference type="PANTHER" id="PTHR13693">
    <property type="entry name" value="CLASS II AMINOTRANSFERASE/8-AMINO-7-OXONONANOATE SYNTHASE"/>
    <property type="match status" value="1"/>
</dbReference>
<dbReference type="RefSeq" id="WP_344926434.1">
    <property type="nucleotide sequence ID" value="NZ_BAABCW010000005.1"/>
</dbReference>
<evidence type="ECO:0000256" key="2">
    <source>
        <dbReference type="ARBA" id="ARBA00005189"/>
    </source>
</evidence>